<name>A0A0B7HC79_9FLAO</name>
<gene>
    <name evidence="1" type="ORF">CCAN12_70002</name>
</gene>
<dbReference type="AlphaFoldDB" id="A0A0B7HC79"/>
<reference evidence="1 2" key="1">
    <citation type="submission" date="2015-01" db="EMBL/GenBank/DDBJ databases">
        <authorList>
            <person name="Xiang T."/>
            <person name="Song Y."/>
            <person name="Huang L."/>
            <person name="Wang B."/>
            <person name="Wu P."/>
        </authorList>
    </citation>
    <scope>NUCLEOTIDE SEQUENCE [LARGE SCALE GENOMIC DNA]</scope>
    <source>
        <strain evidence="1 2">Cc12</strain>
    </source>
</reference>
<organism evidence="1 2">
    <name type="scientific">Capnocytophaga canimorsus</name>
    <dbReference type="NCBI Taxonomy" id="28188"/>
    <lineage>
        <taxon>Bacteria</taxon>
        <taxon>Pseudomonadati</taxon>
        <taxon>Bacteroidota</taxon>
        <taxon>Flavobacteriia</taxon>
        <taxon>Flavobacteriales</taxon>
        <taxon>Flavobacteriaceae</taxon>
        <taxon>Capnocytophaga</taxon>
    </lineage>
</organism>
<evidence type="ECO:0000313" key="2">
    <source>
        <dbReference type="Proteomes" id="UP000044026"/>
    </source>
</evidence>
<protein>
    <submittedName>
        <fullName evidence="1">Uncharacterized protein</fullName>
    </submittedName>
</protein>
<dbReference type="Proteomes" id="UP000044026">
    <property type="component" value="Unassembled WGS sequence"/>
</dbReference>
<proteinExistence type="predicted"/>
<sequence length="72" mass="7783">MPFLQDSNATTYTLAHLNGGSFYLTLYDANGCDVSTPPVTIAPTLLIDKDKNGVVGFQTGYDSPRNRSVDAR</sequence>
<evidence type="ECO:0000313" key="1">
    <source>
        <dbReference type="EMBL" id="CEN37291.1"/>
    </source>
</evidence>
<dbReference type="EMBL" id="CDOE01000067">
    <property type="protein sequence ID" value="CEN37291.1"/>
    <property type="molecule type" value="Genomic_DNA"/>
</dbReference>
<accession>A0A0B7HC79</accession>